<accession>A0A2T3MYR4</accession>
<protein>
    <recommendedName>
        <fullName evidence="4">Lipoprotein</fullName>
    </recommendedName>
</protein>
<name>A0A2T3MYR4_9GAMM</name>
<dbReference type="PROSITE" id="PS51257">
    <property type="entry name" value="PROKAR_LIPOPROTEIN"/>
    <property type="match status" value="1"/>
</dbReference>
<evidence type="ECO:0008006" key="4">
    <source>
        <dbReference type="Google" id="ProtNLM"/>
    </source>
</evidence>
<evidence type="ECO:0000313" key="3">
    <source>
        <dbReference type="Proteomes" id="UP000240904"/>
    </source>
</evidence>
<gene>
    <name evidence="2" type="ORF">C9I89_10090</name>
</gene>
<feature type="chain" id="PRO_5015737737" description="Lipoprotein" evidence="1">
    <location>
        <begin position="21"/>
        <end position="100"/>
    </location>
</feature>
<dbReference type="AlphaFoldDB" id="A0A2T3MYR4"/>
<comment type="caution">
    <text evidence="2">The sequence shown here is derived from an EMBL/GenBank/DDBJ whole genome shotgun (WGS) entry which is preliminary data.</text>
</comment>
<reference evidence="2 3" key="1">
    <citation type="submission" date="2018-03" db="EMBL/GenBank/DDBJ databases">
        <title>Whole genome sequencing of Histamine producing bacteria.</title>
        <authorList>
            <person name="Butler K."/>
        </authorList>
    </citation>
    <scope>NUCLEOTIDE SEQUENCE [LARGE SCALE GENOMIC DNA]</scope>
    <source>
        <strain evidence="2 3">DSM 16190</strain>
    </source>
</reference>
<dbReference type="RefSeq" id="WP_107283233.1">
    <property type="nucleotide sequence ID" value="NZ_PYMC01000006.1"/>
</dbReference>
<feature type="signal peptide" evidence="1">
    <location>
        <begin position="1"/>
        <end position="20"/>
    </location>
</feature>
<keyword evidence="3" id="KW-1185">Reference proteome</keyword>
<dbReference type="Proteomes" id="UP000240904">
    <property type="component" value="Unassembled WGS sequence"/>
</dbReference>
<keyword evidence="1" id="KW-0732">Signal</keyword>
<evidence type="ECO:0000256" key="1">
    <source>
        <dbReference type="SAM" id="SignalP"/>
    </source>
</evidence>
<dbReference type="EMBL" id="PYMC01000006">
    <property type="protein sequence ID" value="PSW05132.1"/>
    <property type="molecule type" value="Genomic_DNA"/>
</dbReference>
<dbReference type="OrthoDB" id="5818753at2"/>
<sequence>MKARLIIIVMLSLSAISCTSADYKDYRLFPREYVSNEEYDSIYHYGYNQGCESALNTKGQTGMDYLKDVALDGSNTRFNEGWDAGNKACKEGVRRGMYDL</sequence>
<proteinExistence type="predicted"/>
<organism evidence="2 3">
    <name type="scientific">Photobacterium lipolyticum</name>
    <dbReference type="NCBI Taxonomy" id="266810"/>
    <lineage>
        <taxon>Bacteria</taxon>
        <taxon>Pseudomonadati</taxon>
        <taxon>Pseudomonadota</taxon>
        <taxon>Gammaproteobacteria</taxon>
        <taxon>Vibrionales</taxon>
        <taxon>Vibrionaceae</taxon>
        <taxon>Photobacterium</taxon>
    </lineage>
</organism>
<evidence type="ECO:0000313" key="2">
    <source>
        <dbReference type="EMBL" id="PSW05132.1"/>
    </source>
</evidence>